<accession>A0A6B2L5H9</accession>
<dbReference type="CDD" id="cd05117">
    <property type="entry name" value="STKc_CAMK"/>
    <property type="match status" value="1"/>
</dbReference>
<evidence type="ECO:0000256" key="3">
    <source>
        <dbReference type="ARBA" id="ARBA00022741"/>
    </source>
</evidence>
<keyword evidence="3" id="KW-0547">Nucleotide-binding</keyword>
<evidence type="ECO:0000256" key="1">
    <source>
        <dbReference type="ARBA" id="ARBA00022527"/>
    </source>
</evidence>
<dbReference type="InterPro" id="IPR008271">
    <property type="entry name" value="Ser/Thr_kinase_AS"/>
</dbReference>
<reference evidence="9" key="1">
    <citation type="journal article" date="2020" name="J. Eukaryot. Microbiol.">
        <title>De novo Sequencing, Assembly and Annotation of the Transcriptome for the Free-Living Testate Amoeba Arcella intermedia.</title>
        <authorList>
            <person name="Ribeiro G.M."/>
            <person name="Porfirio-Sousa A.L."/>
            <person name="Maurer-Alcala X.X."/>
            <person name="Katz L.A."/>
            <person name="Lahr D.J.G."/>
        </authorList>
    </citation>
    <scope>NUCLEOTIDE SEQUENCE</scope>
</reference>
<dbReference type="AlphaFoldDB" id="A0A6B2L5H9"/>
<organism evidence="9">
    <name type="scientific">Arcella intermedia</name>
    <dbReference type="NCBI Taxonomy" id="1963864"/>
    <lineage>
        <taxon>Eukaryota</taxon>
        <taxon>Amoebozoa</taxon>
        <taxon>Tubulinea</taxon>
        <taxon>Elardia</taxon>
        <taxon>Arcellinida</taxon>
        <taxon>Sphaerothecina</taxon>
        <taxon>Arcellidae</taxon>
        <taxon>Arcella</taxon>
    </lineage>
</organism>
<dbReference type="GO" id="GO:0004674">
    <property type="term" value="F:protein serine/threonine kinase activity"/>
    <property type="evidence" value="ECO:0007669"/>
    <property type="project" value="UniProtKB-KW"/>
</dbReference>
<keyword evidence="5" id="KW-0067">ATP-binding</keyword>
<dbReference type="InterPro" id="IPR000719">
    <property type="entry name" value="Prot_kinase_dom"/>
</dbReference>
<name>A0A6B2L5H9_9EUKA</name>
<evidence type="ECO:0000259" key="8">
    <source>
        <dbReference type="PROSITE" id="PS50011"/>
    </source>
</evidence>
<dbReference type="InterPro" id="IPR050205">
    <property type="entry name" value="CDPK_Ser/Thr_kinases"/>
</dbReference>
<keyword evidence="6" id="KW-0175">Coiled coil</keyword>
<dbReference type="GO" id="GO:0005524">
    <property type="term" value="F:ATP binding"/>
    <property type="evidence" value="ECO:0007669"/>
    <property type="project" value="UniProtKB-KW"/>
</dbReference>
<feature type="coiled-coil region" evidence="6">
    <location>
        <begin position="313"/>
        <end position="340"/>
    </location>
</feature>
<dbReference type="SMART" id="SM00220">
    <property type="entry name" value="S_TKc"/>
    <property type="match status" value="1"/>
</dbReference>
<sequence>MGDGGFSVVKKGFGKGDKFPVAIKEIKKAKVGSEDVKREVDIWKLASTNSARVVKLFDIYEDSENIYLVMELMKGGELFDKIVNMQDYSERYASTIIKQVLSVIKDLHKVDIVHQDMKPENLLLEDKESSIIKLCDFGLAEIAADDMELIGLAGSTPYMAPEVVAGSGHSKPVDLYATGVISYIMLCGYPPFEPENGIIELEFPSPEWDMISDVAKDIIAKLLVSNPDVRPTAEEALRHPWFKDVETIKMPVKPLFRTMNTLKRYQEMKGNPTASMREYRGQRGSVMDIFKEEPIKETTIVEQSESLSESGSSNQLEEILNNFKTELLKSKEKLNAVRTETSALKVKMVELSAIRSEVEMRVMWEINMVKKDLEEDKKRTKKLSDLLLANKNAASKAPSKKTPIPKPSNK</sequence>
<evidence type="ECO:0000256" key="7">
    <source>
        <dbReference type="SAM" id="MobiDB-lite"/>
    </source>
</evidence>
<evidence type="ECO:0000256" key="6">
    <source>
        <dbReference type="SAM" id="Coils"/>
    </source>
</evidence>
<protein>
    <recommendedName>
        <fullName evidence="8">Protein kinase domain-containing protein</fullName>
    </recommendedName>
</protein>
<dbReference type="EMBL" id="GIBP01003168">
    <property type="protein sequence ID" value="NDV32137.1"/>
    <property type="molecule type" value="Transcribed_RNA"/>
</dbReference>
<evidence type="ECO:0000313" key="9">
    <source>
        <dbReference type="EMBL" id="NDV32137.1"/>
    </source>
</evidence>
<dbReference type="Pfam" id="PF00069">
    <property type="entry name" value="Pkinase"/>
    <property type="match status" value="1"/>
</dbReference>
<dbReference type="InterPro" id="IPR011009">
    <property type="entry name" value="Kinase-like_dom_sf"/>
</dbReference>
<evidence type="ECO:0000256" key="2">
    <source>
        <dbReference type="ARBA" id="ARBA00022679"/>
    </source>
</evidence>
<dbReference type="PROSITE" id="PS00108">
    <property type="entry name" value="PROTEIN_KINASE_ST"/>
    <property type="match status" value="1"/>
</dbReference>
<dbReference type="SUPFAM" id="SSF56112">
    <property type="entry name" value="Protein kinase-like (PK-like)"/>
    <property type="match status" value="1"/>
</dbReference>
<dbReference type="Gene3D" id="3.30.200.20">
    <property type="entry name" value="Phosphorylase Kinase, domain 1"/>
    <property type="match status" value="1"/>
</dbReference>
<feature type="domain" description="Protein kinase" evidence="8">
    <location>
        <begin position="1"/>
        <end position="242"/>
    </location>
</feature>
<evidence type="ECO:0000256" key="5">
    <source>
        <dbReference type="ARBA" id="ARBA00022840"/>
    </source>
</evidence>
<dbReference type="Gene3D" id="1.10.510.10">
    <property type="entry name" value="Transferase(Phosphotransferase) domain 1"/>
    <property type="match status" value="1"/>
</dbReference>
<proteinExistence type="predicted"/>
<keyword evidence="2" id="KW-0808">Transferase</keyword>
<dbReference type="PANTHER" id="PTHR24349">
    <property type="entry name" value="SERINE/THREONINE-PROTEIN KINASE"/>
    <property type="match status" value="1"/>
</dbReference>
<keyword evidence="1" id="KW-0723">Serine/threonine-protein kinase</keyword>
<feature type="region of interest" description="Disordered" evidence="7">
    <location>
        <begin position="388"/>
        <end position="410"/>
    </location>
</feature>
<evidence type="ECO:0000256" key="4">
    <source>
        <dbReference type="ARBA" id="ARBA00022777"/>
    </source>
</evidence>
<dbReference type="PROSITE" id="PS50011">
    <property type="entry name" value="PROTEIN_KINASE_DOM"/>
    <property type="match status" value="1"/>
</dbReference>
<keyword evidence="4" id="KW-0418">Kinase</keyword>